<protein>
    <recommendedName>
        <fullName evidence="1">N-terminal domain-containing protein</fullName>
    </recommendedName>
</protein>
<dbReference type="GO" id="GO:0003697">
    <property type="term" value="F:single-stranded DNA binding"/>
    <property type="evidence" value="ECO:0007669"/>
    <property type="project" value="InterPro"/>
</dbReference>
<dbReference type="AlphaFoldDB" id="A4U4A9"/>
<organism evidence="2">
    <name type="scientific">Magnetospirillum gryphiswaldense</name>
    <dbReference type="NCBI Taxonomy" id="55518"/>
    <lineage>
        <taxon>Bacteria</taxon>
        <taxon>Pseudomonadati</taxon>
        <taxon>Pseudomonadota</taxon>
        <taxon>Alphaproteobacteria</taxon>
        <taxon>Rhodospirillales</taxon>
        <taxon>Rhodospirillaceae</taxon>
        <taxon>Magnetospirillum</taxon>
    </lineage>
</organism>
<dbReference type="EMBL" id="CU459003">
    <property type="protein sequence ID" value="CAM77716.1"/>
    <property type="molecule type" value="Genomic_DNA"/>
</dbReference>
<evidence type="ECO:0000313" key="2">
    <source>
        <dbReference type="EMBL" id="CAM77716.1"/>
    </source>
</evidence>
<feature type="domain" description="N-terminal" evidence="1">
    <location>
        <begin position="8"/>
        <end position="54"/>
    </location>
</feature>
<name>A4U4A9_9PROT</name>
<gene>
    <name evidence="2" type="ORF">MGR_2453</name>
</gene>
<dbReference type="InterPro" id="IPR013610">
    <property type="entry name" value="ArdC_N"/>
</dbReference>
<reference evidence="2" key="1">
    <citation type="journal article" date="2007" name="J. Bacteriol.">
        <title>Comparative genome analysis of four magnetotactic bacteria reveals a complex set of group-specific genes implicated in magnetosome biomineralization and function.</title>
        <authorList>
            <person name="Richter M."/>
            <person name="Kube M."/>
            <person name="Bazylinski D.A."/>
            <person name="Lombardot T."/>
            <person name="Gloeckner F.O."/>
            <person name="Reinhardt R."/>
            <person name="Schueler D."/>
        </authorList>
    </citation>
    <scope>NUCLEOTIDE SEQUENCE</scope>
    <source>
        <strain evidence="2">MSR-1</strain>
    </source>
</reference>
<proteinExistence type="predicted"/>
<evidence type="ECO:0000259" key="1">
    <source>
        <dbReference type="Pfam" id="PF08401"/>
    </source>
</evidence>
<accession>A4U4A9</accession>
<dbReference type="Pfam" id="PF08401">
    <property type="entry name" value="ArdcN"/>
    <property type="match status" value="1"/>
</dbReference>
<sequence length="107" mass="11830">MPAPCGVCPFSTTTGKPYGGINDLWLVMQAQTDPCWMTYRQASAAEAVVRHVEEHHHYLILRVHRPHCGEMIPSARPSLMPRVHNNSKTSVCTPPKVLLANGVQSLT</sequence>